<dbReference type="PANTHER" id="PTHR46599:SF3">
    <property type="entry name" value="PIGGYBAC TRANSPOSABLE ELEMENT-DERIVED PROTEIN 4"/>
    <property type="match status" value="1"/>
</dbReference>
<dbReference type="PANTHER" id="PTHR46599">
    <property type="entry name" value="PIGGYBAC TRANSPOSABLE ELEMENT-DERIVED PROTEIN 4"/>
    <property type="match status" value="1"/>
</dbReference>
<keyword evidence="3" id="KW-1185">Reference proteome</keyword>
<proteinExistence type="predicted"/>
<gene>
    <name evidence="2" type="ORF">QE152_g29785</name>
</gene>
<name>A0AAW1JGY2_POPJA</name>
<dbReference type="InterPro" id="IPR029526">
    <property type="entry name" value="PGBD"/>
</dbReference>
<dbReference type="EMBL" id="JASPKY010000386">
    <property type="protein sequence ID" value="KAK9702675.1"/>
    <property type="molecule type" value="Genomic_DNA"/>
</dbReference>
<dbReference type="Pfam" id="PF13843">
    <property type="entry name" value="DDE_Tnp_1_7"/>
    <property type="match status" value="1"/>
</dbReference>
<evidence type="ECO:0000259" key="1">
    <source>
        <dbReference type="Pfam" id="PF13843"/>
    </source>
</evidence>
<comment type="caution">
    <text evidence="2">The sequence shown here is derived from an EMBL/GenBank/DDBJ whole genome shotgun (WGS) entry which is preliminary data.</text>
</comment>
<accession>A0AAW1JGY2</accession>
<reference evidence="2 3" key="1">
    <citation type="journal article" date="2024" name="BMC Genomics">
        <title>De novo assembly and annotation of Popillia japonica's genome with initial clues to its potential as an invasive pest.</title>
        <authorList>
            <person name="Cucini C."/>
            <person name="Boschi S."/>
            <person name="Funari R."/>
            <person name="Cardaioli E."/>
            <person name="Iannotti N."/>
            <person name="Marturano G."/>
            <person name="Paoli F."/>
            <person name="Bruttini M."/>
            <person name="Carapelli A."/>
            <person name="Frati F."/>
            <person name="Nardi F."/>
        </authorList>
    </citation>
    <scope>NUCLEOTIDE SEQUENCE [LARGE SCALE GENOMIC DNA]</scope>
    <source>
        <strain evidence="2">DMR45628</strain>
    </source>
</reference>
<sequence>MQVSSEEDELEQSNLLQFFNLFFDDELVNEIALQTNIYAGQDRTEGNAKSQWRDVTSNEIRLFLAINIMQSVVKKPDLQDYWSRNPIIEYLVIFSPNLCKTTN</sequence>
<organism evidence="2 3">
    <name type="scientific">Popillia japonica</name>
    <name type="common">Japanese beetle</name>
    <dbReference type="NCBI Taxonomy" id="7064"/>
    <lineage>
        <taxon>Eukaryota</taxon>
        <taxon>Metazoa</taxon>
        <taxon>Ecdysozoa</taxon>
        <taxon>Arthropoda</taxon>
        <taxon>Hexapoda</taxon>
        <taxon>Insecta</taxon>
        <taxon>Pterygota</taxon>
        <taxon>Neoptera</taxon>
        <taxon>Endopterygota</taxon>
        <taxon>Coleoptera</taxon>
        <taxon>Polyphaga</taxon>
        <taxon>Scarabaeiformia</taxon>
        <taxon>Scarabaeidae</taxon>
        <taxon>Rutelinae</taxon>
        <taxon>Popillia</taxon>
    </lineage>
</organism>
<dbReference type="Proteomes" id="UP001458880">
    <property type="component" value="Unassembled WGS sequence"/>
</dbReference>
<protein>
    <submittedName>
        <fullName evidence="2">Transposase IS4</fullName>
    </submittedName>
</protein>
<evidence type="ECO:0000313" key="2">
    <source>
        <dbReference type="EMBL" id="KAK9702675.1"/>
    </source>
</evidence>
<feature type="domain" description="PiggyBac transposable element-derived protein" evidence="1">
    <location>
        <begin position="17"/>
        <end position="86"/>
    </location>
</feature>
<evidence type="ECO:0000313" key="3">
    <source>
        <dbReference type="Proteomes" id="UP001458880"/>
    </source>
</evidence>
<dbReference type="AlphaFoldDB" id="A0AAW1JGY2"/>